<dbReference type="InterPro" id="IPR036249">
    <property type="entry name" value="Thioredoxin-like_sf"/>
</dbReference>
<evidence type="ECO:0000313" key="1">
    <source>
        <dbReference type="EMBL" id="TFK50311.1"/>
    </source>
</evidence>
<accession>A0A5C3N907</accession>
<dbReference type="Gene3D" id="3.40.30.10">
    <property type="entry name" value="Glutaredoxin"/>
    <property type="match status" value="1"/>
</dbReference>
<sequence>MLRQTARYRAYSAAAANSRLHGTVIPHDLYVFLHSAVSPMEAPSRLDSPIRAALQAEVTKLNGIVNFSWAKEQPIAEQPDRHKITAYSRPGGRLELEISGENMAQEVTSTLWKHARGEAGEAQDESNYAIDFYVCTHKERDCRCGEHGYAVAEALRTEVTRRKESGSSNSAHRIRTVGETTHVGGHKYAANVLIYPFGDWLGNVRPEHVPTILDEVLKRPFLGPPSETEGDPPILPELWRGRMGLTNNQQVEMYEKYVSQQ</sequence>
<dbReference type="EMBL" id="ML213513">
    <property type="protein sequence ID" value="TFK50311.1"/>
    <property type="molecule type" value="Genomic_DNA"/>
</dbReference>
<dbReference type="CDD" id="cd03062">
    <property type="entry name" value="TRX_Fd_Sucrase"/>
    <property type="match status" value="1"/>
</dbReference>
<dbReference type="SUPFAM" id="SSF52833">
    <property type="entry name" value="Thioredoxin-like"/>
    <property type="match status" value="1"/>
</dbReference>
<protein>
    <recommendedName>
        <fullName evidence="3">Sucraseferredoxin-like protein</fullName>
    </recommendedName>
</protein>
<dbReference type="InterPro" id="IPR009737">
    <property type="entry name" value="Aim32/Apd1-like"/>
</dbReference>
<dbReference type="OrthoDB" id="10253744at2759"/>
<dbReference type="Pfam" id="PF06999">
    <property type="entry name" value="Suc_Fer-like"/>
    <property type="match status" value="1"/>
</dbReference>
<dbReference type="PANTHER" id="PTHR31902">
    <property type="entry name" value="ACTIN PATCHES DISTAL PROTEIN 1"/>
    <property type="match status" value="1"/>
</dbReference>
<keyword evidence="2" id="KW-1185">Reference proteome</keyword>
<dbReference type="STRING" id="5364.A0A5C3N907"/>
<dbReference type="PANTHER" id="PTHR31902:SF14">
    <property type="entry name" value="ACTIN PATCHES DISTAL PROTEIN 1"/>
    <property type="match status" value="1"/>
</dbReference>
<reference evidence="1 2" key="1">
    <citation type="journal article" date="2019" name="Nat. Ecol. Evol.">
        <title>Megaphylogeny resolves global patterns of mushroom evolution.</title>
        <authorList>
            <person name="Varga T."/>
            <person name="Krizsan K."/>
            <person name="Foldi C."/>
            <person name="Dima B."/>
            <person name="Sanchez-Garcia M."/>
            <person name="Sanchez-Ramirez S."/>
            <person name="Szollosi G.J."/>
            <person name="Szarkandi J.G."/>
            <person name="Papp V."/>
            <person name="Albert L."/>
            <person name="Andreopoulos W."/>
            <person name="Angelini C."/>
            <person name="Antonin V."/>
            <person name="Barry K.W."/>
            <person name="Bougher N.L."/>
            <person name="Buchanan P."/>
            <person name="Buyck B."/>
            <person name="Bense V."/>
            <person name="Catcheside P."/>
            <person name="Chovatia M."/>
            <person name="Cooper J."/>
            <person name="Damon W."/>
            <person name="Desjardin D."/>
            <person name="Finy P."/>
            <person name="Geml J."/>
            <person name="Haridas S."/>
            <person name="Hughes K."/>
            <person name="Justo A."/>
            <person name="Karasinski D."/>
            <person name="Kautmanova I."/>
            <person name="Kiss B."/>
            <person name="Kocsube S."/>
            <person name="Kotiranta H."/>
            <person name="LaButti K.M."/>
            <person name="Lechner B.E."/>
            <person name="Liimatainen K."/>
            <person name="Lipzen A."/>
            <person name="Lukacs Z."/>
            <person name="Mihaltcheva S."/>
            <person name="Morgado L.N."/>
            <person name="Niskanen T."/>
            <person name="Noordeloos M.E."/>
            <person name="Ohm R.A."/>
            <person name="Ortiz-Santana B."/>
            <person name="Ovrebo C."/>
            <person name="Racz N."/>
            <person name="Riley R."/>
            <person name="Savchenko A."/>
            <person name="Shiryaev A."/>
            <person name="Soop K."/>
            <person name="Spirin V."/>
            <person name="Szebenyi C."/>
            <person name="Tomsovsky M."/>
            <person name="Tulloss R.E."/>
            <person name="Uehling J."/>
            <person name="Grigoriev I.V."/>
            <person name="Vagvolgyi C."/>
            <person name="Papp T."/>
            <person name="Martin F.M."/>
            <person name="Miettinen O."/>
            <person name="Hibbett D.S."/>
            <person name="Nagy L.G."/>
        </authorList>
    </citation>
    <scope>NUCLEOTIDE SEQUENCE [LARGE SCALE GENOMIC DNA]</scope>
    <source>
        <strain evidence="1 2">OMC1185</strain>
    </source>
</reference>
<evidence type="ECO:0008006" key="3">
    <source>
        <dbReference type="Google" id="ProtNLM"/>
    </source>
</evidence>
<proteinExistence type="predicted"/>
<dbReference type="Proteomes" id="UP000305948">
    <property type="component" value="Unassembled WGS sequence"/>
</dbReference>
<name>A0A5C3N907_9AGAM</name>
<evidence type="ECO:0000313" key="2">
    <source>
        <dbReference type="Proteomes" id="UP000305948"/>
    </source>
</evidence>
<dbReference type="AlphaFoldDB" id="A0A5C3N907"/>
<gene>
    <name evidence="1" type="ORF">OE88DRAFT_1631029</name>
</gene>
<organism evidence="1 2">
    <name type="scientific">Heliocybe sulcata</name>
    <dbReference type="NCBI Taxonomy" id="5364"/>
    <lineage>
        <taxon>Eukaryota</taxon>
        <taxon>Fungi</taxon>
        <taxon>Dikarya</taxon>
        <taxon>Basidiomycota</taxon>
        <taxon>Agaricomycotina</taxon>
        <taxon>Agaricomycetes</taxon>
        <taxon>Gloeophyllales</taxon>
        <taxon>Gloeophyllaceae</taxon>
        <taxon>Heliocybe</taxon>
    </lineage>
</organism>